<dbReference type="AlphaFoldDB" id="A0A9D9N717"/>
<gene>
    <name evidence="3" type="ORF">IAC13_01815</name>
</gene>
<evidence type="ECO:0000313" key="4">
    <source>
        <dbReference type="Proteomes" id="UP000823618"/>
    </source>
</evidence>
<evidence type="ECO:0000313" key="3">
    <source>
        <dbReference type="EMBL" id="MBO8462649.1"/>
    </source>
</evidence>
<dbReference type="EMBL" id="JADIML010000056">
    <property type="protein sequence ID" value="MBO8462649.1"/>
    <property type="molecule type" value="Genomic_DNA"/>
</dbReference>
<feature type="domain" description="GGDEF" evidence="2">
    <location>
        <begin position="586"/>
        <end position="716"/>
    </location>
</feature>
<dbReference type="InterPro" id="IPR052163">
    <property type="entry name" value="DGC-Regulatory_Protein"/>
</dbReference>
<sequence>MKNNKMKACFFHAMFPRIMFSIMILLLPLGQHKIVFATEQQKEDKVVRVAYVLWENFQEGEEGEAKSGYGYEYLRKISYYTGWKYEYVYGSFAELSEKLVKGEIDLMGNISYTEERAKLIQFSNEAQGDEYFYIYGYNGQTKIDGSDPSTFDGKKIGINAGSYQFDLLTKWCEENQITCDIIEYTDYNKRIADLESGVLDATVATDAYLSLNWVPLVQIGKEPYYFGVAKERKDLLVELNEAMRSIKTANPFFNDELRTKYFNSSSSVMRMLTEKEKEWLEERPEVQIGYLKDYIPYSCTNQKTGEIDGMVKELLDNIKKEYSMEYSAKAFQSYSEMLEALYNKEIDAIFPAYGDVGAAELQSLMVTDPVTTTTLTMFYSDKELEEVKKIAIDRTDPFQQQYALLHYPDAQQILYDNFQECLEAVLKQEVDCVVRETSKIDKVSIDSKFDKLQRSTLRDFVNVSFATREGDVNLLAVLNKGIGITDESLINNALVSHSQVISNFTFLDFLREYVIQVLGFIILIFGIIIGLLMMHYHSLTRSRERILEADLATKQARYEAEHDAMTGLLNRKAFQDIKLRLKESVQPFALLLIDGDKFKTINDTYGHEIGDQVLKKIANQMKEQFRTEDYLIRIGGDEFTAILMNLTYLEKAVIEEKIDKINDVLQHPVDKLPKTSISVGVAFAKRGYEDELFQKADEALYHTKANGGCGYTIYGQDS</sequence>
<dbReference type="Gene3D" id="3.30.70.270">
    <property type="match status" value="1"/>
</dbReference>
<keyword evidence="1" id="KW-0812">Transmembrane</keyword>
<reference evidence="3" key="1">
    <citation type="submission" date="2020-10" db="EMBL/GenBank/DDBJ databases">
        <authorList>
            <person name="Gilroy R."/>
        </authorList>
    </citation>
    <scope>NUCLEOTIDE SEQUENCE</scope>
    <source>
        <strain evidence="3">E3-2379</strain>
    </source>
</reference>
<keyword evidence="1" id="KW-1133">Transmembrane helix</keyword>
<dbReference type="CDD" id="cd01949">
    <property type="entry name" value="GGDEF"/>
    <property type="match status" value="1"/>
</dbReference>
<keyword evidence="1" id="KW-0472">Membrane</keyword>
<feature type="transmembrane region" description="Helical" evidence="1">
    <location>
        <begin position="513"/>
        <end position="536"/>
    </location>
</feature>
<dbReference type="PANTHER" id="PTHR46663:SF2">
    <property type="entry name" value="GGDEF DOMAIN-CONTAINING PROTEIN"/>
    <property type="match status" value="1"/>
</dbReference>
<dbReference type="InterPro" id="IPR000160">
    <property type="entry name" value="GGDEF_dom"/>
</dbReference>
<dbReference type="SMART" id="SM00062">
    <property type="entry name" value="PBPb"/>
    <property type="match status" value="2"/>
</dbReference>
<dbReference type="InterPro" id="IPR001638">
    <property type="entry name" value="Solute-binding_3/MltF_N"/>
</dbReference>
<evidence type="ECO:0000259" key="2">
    <source>
        <dbReference type="PROSITE" id="PS50887"/>
    </source>
</evidence>
<dbReference type="Proteomes" id="UP000823618">
    <property type="component" value="Unassembled WGS sequence"/>
</dbReference>
<dbReference type="PANTHER" id="PTHR46663">
    <property type="entry name" value="DIGUANYLATE CYCLASE DGCT-RELATED"/>
    <property type="match status" value="1"/>
</dbReference>
<organism evidence="3 4">
    <name type="scientific">Candidatus Scybalomonas excrementavium</name>
    <dbReference type="NCBI Taxonomy" id="2840943"/>
    <lineage>
        <taxon>Bacteria</taxon>
        <taxon>Bacillati</taxon>
        <taxon>Bacillota</taxon>
        <taxon>Clostridia</taxon>
        <taxon>Lachnospirales</taxon>
        <taxon>Lachnospiraceae</taxon>
        <taxon>Lachnospiraceae incertae sedis</taxon>
        <taxon>Candidatus Scybalomonas</taxon>
    </lineage>
</organism>
<dbReference type="SMART" id="SM00267">
    <property type="entry name" value="GGDEF"/>
    <property type="match status" value="1"/>
</dbReference>
<comment type="caution">
    <text evidence="3">The sequence shown here is derived from an EMBL/GenBank/DDBJ whole genome shotgun (WGS) entry which is preliminary data.</text>
</comment>
<dbReference type="Pfam" id="PF00497">
    <property type="entry name" value="SBP_bac_3"/>
    <property type="match status" value="2"/>
</dbReference>
<protein>
    <submittedName>
        <fullName evidence="3">Transporter substrate-binding domain-containing protein</fullName>
    </submittedName>
</protein>
<reference evidence="3" key="2">
    <citation type="journal article" date="2021" name="PeerJ">
        <title>Extensive microbial diversity within the chicken gut microbiome revealed by metagenomics and culture.</title>
        <authorList>
            <person name="Gilroy R."/>
            <person name="Ravi A."/>
            <person name="Getino M."/>
            <person name="Pursley I."/>
            <person name="Horton D.L."/>
            <person name="Alikhan N.F."/>
            <person name="Baker D."/>
            <person name="Gharbi K."/>
            <person name="Hall N."/>
            <person name="Watson M."/>
            <person name="Adriaenssens E.M."/>
            <person name="Foster-Nyarko E."/>
            <person name="Jarju S."/>
            <person name="Secka A."/>
            <person name="Antonio M."/>
            <person name="Oren A."/>
            <person name="Chaudhuri R.R."/>
            <person name="La Ragione R."/>
            <person name="Hildebrand F."/>
            <person name="Pallen M.J."/>
        </authorList>
    </citation>
    <scope>NUCLEOTIDE SEQUENCE</scope>
    <source>
        <strain evidence="3">E3-2379</strain>
    </source>
</reference>
<dbReference type="InterPro" id="IPR029787">
    <property type="entry name" value="Nucleotide_cyclase"/>
</dbReference>
<dbReference type="PROSITE" id="PS50887">
    <property type="entry name" value="GGDEF"/>
    <property type="match status" value="1"/>
</dbReference>
<accession>A0A9D9N717</accession>
<dbReference type="SUPFAM" id="SSF53850">
    <property type="entry name" value="Periplasmic binding protein-like II"/>
    <property type="match status" value="2"/>
</dbReference>
<evidence type="ECO:0000256" key="1">
    <source>
        <dbReference type="SAM" id="Phobius"/>
    </source>
</evidence>
<dbReference type="InterPro" id="IPR043128">
    <property type="entry name" value="Rev_trsase/Diguanyl_cyclase"/>
</dbReference>
<dbReference type="SUPFAM" id="SSF55073">
    <property type="entry name" value="Nucleotide cyclase"/>
    <property type="match status" value="1"/>
</dbReference>
<dbReference type="Gene3D" id="3.40.190.10">
    <property type="entry name" value="Periplasmic binding protein-like II"/>
    <property type="match status" value="4"/>
</dbReference>
<proteinExistence type="predicted"/>
<dbReference type="NCBIfam" id="TIGR00254">
    <property type="entry name" value="GGDEF"/>
    <property type="match status" value="1"/>
</dbReference>
<dbReference type="Pfam" id="PF00990">
    <property type="entry name" value="GGDEF"/>
    <property type="match status" value="1"/>
</dbReference>
<name>A0A9D9N717_9FIRM</name>